<reference evidence="5" key="3">
    <citation type="submission" date="2019-08" db="EMBL/GenBank/DDBJ databases">
        <authorList>
            <consortium name="Photinus pyralis genome working group"/>
            <person name="Fallon T.R."/>
            <person name="Sander Lower S.E."/>
            <person name="Weng J.-K."/>
        </authorList>
    </citation>
    <scope>NUCLEOTIDE SEQUENCE</scope>
    <source>
        <strain evidence="5">1611_PpyrPB1</strain>
        <tissue evidence="5">Whole body</tissue>
    </source>
</reference>
<feature type="region of interest" description="Disordered" evidence="2">
    <location>
        <begin position="529"/>
        <end position="552"/>
    </location>
</feature>
<feature type="domain" description="WW" evidence="3">
    <location>
        <begin position="52"/>
        <end position="86"/>
    </location>
</feature>
<dbReference type="PROSITE" id="PS50020">
    <property type="entry name" value="WW_DOMAIN_2"/>
    <property type="match status" value="1"/>
</dbReference>
<protein>
    <recommendedName>
        <fullName evidence="3">WW domain-containing protein</fullName>
    </recommendedName>
</protein>
<evidence type="ECO:0000259" key="3">
    <source>
        <dbReference type="PROSITE" id="PS50020"/>
    </source>
</evidence>
<sequence length="1029" mass="118341">MTSTTQPVICEEIFDDSSQASVAEIRDYAAKIGIDPDLEPQLLPLAAEGLMKPLPSGWKPCYDDKRKAYYYHNPMVGRTQWEHPLDNIYRGLVIKARTESQSLSLGEPTEDGTYTRDDLPSYEEPPPLPQYAYPRKDVKLSPLKLRPKLSDIDLKLCKQKSEERPTTANRKNSFSLFTSFDEKLNDHPKKIDKAGLTVSGGGAMFLKSNTKKPAELSPSLSKPENLYQPRGILRENSKNGDIDKLALDKVEKEDDDRKSVRFNVEPNLDFSSEDSNKEDNNDDIINVKITNKSRFTVVPVQPLNTRVLKLVKPDPSELKNDLSLNPEVLLSSDSEENSAADIEIRNEASINGVLNNFNSLDEEAQKDIQVYRNELFKSQKLERDKVLVEEKTKHEAIIKEQLDSLRKEMENRLNGTLAEEKTRLKSQFEQRKAEITAHYESMNQNWEETVKMRILSQQEDLEKKYGEKLVLLERELDEKLEKNKDDLIVSHKAIVDQMQQNHSAIINELQQDFKAEEDIIRREHQKQISDLRNKVSRDTEIEKTRTDRDPEDERLYEKVRCEKRLLEDKYRCLKDKYLKLKTEVKLSIEKRNRKREQNLTATTTTTTTGSETERSPSGKKERTPTHSPSSIRKHSPKHTRSTDLSKHKAKIRQVIIQDQDTSASDRSYKVEDKFNRNDSQREYDSSDIDTNPGRNRKKLFSRIKSSSASRINNNIKFRENQRSCSPVENLRKQLQKLEDLEDQFPQNAQGDTYHLRYPFSDGQKFEGSSELEFFRHRIHLERDSIRRAKESLRKQKSNFKQRQDELKLKYGPTARHTLQQLYQEEKELTDMEVSLHRTRSLLGEKVIRLRHLEQSLQRATITSDQQKGEDATLSDLSSHSASSGISSTEFATADSPALRVTQFKESSEIIQSLENLNSEIREIWDVLNKQHQASSIATVFPPLPLLYPDLGWPLLAGAAPVPPSIPTLADRLQNYRQHIALANAQSTMVTHDTQGATTTLVEKTRNLRQWLRQTTIDSAVDGAAPQATL</sequence>
<dbReference type="Pfam" id="PF00397">
    <property type="entry name" value="WW"/>
    <property type="match status" value="1"/>
</dbReference>
<reference evidence="5 6" key="2">
    <citation type="journal article" date="2018" name="Elife">
        <title>Firefly genomes illuminate parallel origins of bioluminescence in beetles.</title>
        <authorList>
            <person name="Fallon T.R."/>
            <person name="Lower S.E."/>
            <person name="Chang C.H."/>
            <person name="Bessho-Uehara M."/>
            <person name="Martin G.J."/>
            <person name="Bewick A.J."/>
            <person name="Behringer M."/>
            <person name="Debat H.J."/>
            <person name="Wong I."/>
            <person name="Day J.C."/>
            <person name="Suvorov A."/>
            <person name="Silva C.J."/>
            <person name="Stanger-Hall K.F."/>
            <person name="Hall D.W."/>
            <person name="Schmitz R.J."/>
            <person name="Nelson D.R."/>
            <person name="Lewis S.M."/>
            <person name="Shigenobu S."/>
            <person name="Bybee S.M."/>
            <person name="Larracuente A.M."/>
            <person name="Oba Y."/>
            <person name="Weng J.K."/>
        </authorList>
    </citation>
    <scope>NUCLEOTIDE SEQUENCE [LARGE SCALE GENOMIC DNA]</scope>
    <source>
        <strain evidence="5">1611_PpyrPB1</strain>
        <tissue evidence="5">Whole body</tissue>
    </source>
</reference>
<dbReference type="PANTHER" id="PTHR21715">
    <property type="entry name" value="RH04127P"/>
    <property type="match status" value="1"/>
</dbReference>
<evidence type="ECO:0000313" key="4">
    <source>
        <dbReference type="EMBL" id="JAV95934.1"/>
    </source>
</evidence>
<feature type="coiled-coil region" evidence="1">
    <location>
        <begin position="556"/>
        <end position="583"/>
    </location>
</feature>
<dbReference type="OrthoDB" id="6344460at2759"/>
<dbReference type="InterPro" id="IPR001202">
    <property type="entry name" value="WW_dom"/>
</dbReference>
<reference evidence="4" key="1">
    <citation type="journal article" date="2016" name="Sci. Rep.">
        <title>Molecular characterization of firefly nuptial gifts: a multi-omics approach sheds light on postcopulatory sexual selection.</title>
        <authorList>
            <person name="Al-Wathiqui N."/>
            <person name="Fallon T.R."/>
            <person name="South A."/>
            <person name="Weng J.K."/>
            <person name="Lewis S.M."/>
        </authorList>
    </citation>
    <scope>NUCLEOTIDE SEQUENCE</scope>
</reference>
<dbReference type="Proteomes" id="UP000327044">
    <property type="component" value="Unassembled WGS sequence"/>
</dbReference>
<dbReference type="PANTHER" id="PTHR21715:SF0">
    <property type="entry name" value="RH04127P"/>
    <property type="match status" value="1"/>
</dbReference>
<feature type="compositionally biased region" description="Polar residues" evidence="2">
    <location>
        <begin position="656"/>
        <end position="665"/>
    </location>
</feature>
<accession>A0A1Y1NDC0</accession>
<evidence type="ECO:0000313" key="5">
    <source>
        <dbReference type="EMBL" id="KAB0799216.1"/>
    </source>
</evidence>
<name>A0A1Y1NDC0_PHOPY</name>
<dbReference type="EMBL" id="GEZM01005762">
    <property type="protein sequence ID" value="JAV95934.1"/>
    <property type="molecule type" value="Transcribed_RNA"/>
</dbReference>
<feature type="region of interest" description="Disordered" evidence="2">
    <location>
        <begin position="209"/>
        <end position="239"/>
    </location>
</feature>
<feature type="compositionally biased region" description="Basic and acidic residues" evidence="2">
    <location>
        <begin position="666"/>
        <end position="684"/>
    </location>
</feature>
<keyword evidence="6" id="KW-1185">Reference proteome</keyword>
<dbReference type="Gene3D" id="3.30.1470.10">
    <property type="entry name" value="Photosystem I PsaD, reaction center subunit II"/>
    <property type="match status" value="1"/>
</dbReference>
<proteinExistence type="predicted"/>
<dbReference type="InParanoid" id="A0A1Y1NDC0"/>
<dbReference type="InterPro" id="IPR053233">
    <property type="entry name" value="ABRA-related"/>
</dbReference>
<dbReference type="SUPFAM" id="SSF51045">
    <property type="entry name" value="WW domain"/>
    <property type="match status" value="1"/>
</dbReference>
<dbReference type="AlphaFoldDB" id="A0A1Y1NDC0"/>
<gene>
    <name evidence="5" type="ORF">PPYR_07096</name>
</gene>
<keyword evidence="1" id="KW-0175">Coiled coil</keyword>
<dbReference type="SMART" id="SM00456">
    <property type="entry name" value="WW"/>
    <property type="match status" value="1"/>
</dbReference>
<evidence type="ECO:0000256" key="1">
    <source>
        <dbReference type="SAM" id="Coils"/>
    </source>
</evidence>
<evidence type="ECO:0000256" key="2">
    <source>
        <dbReference type="SAM" id="MobiDB-lite"/>
    </source>
</evidence>
<feature type="region of interest" description="Disordered" evidence="2">
    <location>
        <begin position="101"/>
        <end position="134"/>
    </location>
</feature>
<dbReference type="InterPro" id="IPR036020">
    <property type="entry name" value="WW_dom_sf"/>
</dbReference>
<organism evidence="4">
    <name type="scientific">Photinus pyralis</name>
    <name type="common">Common eastern firefly</name>
    <name type="synonym">Lampyris pyralis</name>
    <dbReference type="NCBI Taxonomy" id="7054"/>
    <lineage>
        <taxon>Eukaryota</taxon>
        <taxon>Metazoa</taxon>
        <taxon>Ecdysozoa</taxon>
        <taxon>Arthropoda</taxon>
        <taxon>Hexapoda</taxon>
        <taxon>Insecta</taxon>
        <taxon>Pterygota</taxon>
        <taxon>Neoptera</taxon>
        <taxon>Endopterygota</taxon>
        <taxon>Coleoptera</taxon>
        <taxon>Polyphaga</taxon>
        <taxon>Elateriformia</taxon>
        <taxon>Elateroidea</taxon>
        <taxon>Lampyridae</taxon>
        <taxon>Lampyrinae</taxon>
        <taxon>Photinus</taxon>
    </lineage>
</organism>
<dbReference type="FunCoup" id="A0A1Y1NDC0">
    <property type="interactions" value="1"/>
</dbReference>
<evidence type="ECO:0000313" key="6">
    <source>
        <dbReference type="Proteomes" id="UP000327044"/>
    </source>
</evidence>
<feature type="coiled-coil region" evidence="1">
    <location>
        <begin position="782"/>
        <end position="809"/>
    </location>
</feature>
<dbReference type="PROSITE" id="PS01159">
    <property type="entry name" value="WW_DOMAIN_1"/>
    <property type="match status" value="1"/>
</dbReference>
<dbReference type="CDD" id="cd00201">
    <property type="entry name" value="WW"/>
    <property type="match status" value="1"/>
</dbReference>
<dbReference type="EMBL" id="VVIM01000005">
    <property type="protein sequence ID" value="KAB0799216.1"/>
    <property type="molecule type" value="Genomic_DNA"/>
</dbReference>
<feature type="compositionally biased region" description="Basic and acidic residues" evidence="2">
    <location>
        <begin position="611"/>
        <end position="624"/>
    </location>
</feature>
<feature type="region of interest" description="Disordered" evidence="2">
    <location>
        <begin position="859"/>
        <end position="888"/>
    </location>
</feature>
<feature type="region of interest" description="Disordered" evidence="2">
    <location>
        <begin position="594"/>
        <end position="697"/>
    </location>
</feature>
<feature type="compositionally biased region" description="Low complexity" evidence="2">
    <location>
        <begin position="874"/>
        <end position="887"/>
    </location>
</feature>